<dbReference type="PANTHER" id="PTHR46268:SF6">
    <property type="entry name" value="UNIVERSAL STRESS PROTEIN UP12"/>
    <property type="match status" value="1"/>
</dbReference>
<dbReference type="PIRSF" id="PIRSF006276">
    <property type="entry name" value="UspA"/>
    <property type="match status" value="1"/>
</dbReference>
<dbReference type="PANTHER" id="PTHR46268">
    <property type="entry name" value="STRESS RESPONSE PROTEIN NHAX"/>
    <property type="match status" value="1"/>
</dbReference>
<comment type="similarity">
    <text evidence="1 2">Belongs to the universal stress protein A family.</text>
</comment>
<dbReference type="PRINTS" id="PR01438">
    <property type="entry name" value="UNVRSLSTRESS"/>
</dbReference>
<organism evidence="4 5">
    <name type="scientific">Pontibacillus litoralis JSM 072002</name>
    <dbReference type="NCBI Taxonomy" id="1385512"/>
    <lineage>
        <taxon>Bacteria</taxon>
        <taxon>Bacillati</taxon>
        <taxon>Bacillota</taxon>
        <taxon>Bacilli</taxon>
        <taxon>Bacillales</taxon>
        <taxon>Bacillaceae</taxon>
        <taxon>Pontibacillus</taxon>
    </lineage>
</organism>
<dbReference type="GO" id="GO:0005737">
    <property type="term" value="C:cytoplasm"/>
    <property type="evidence" value="ECO:0007669"/>
    <property type="project" value="UniProtKB-SubCell"/>
</dbReference>
<evidence type="ECO:0000259" key="3">
    <source>
        <dbReference type="Pfam" id="PF00582"/>
    </source>
</evidence>
<keyword evidence="2" id="KW-0963">Cytoplasm</keyword>
<dbReference type="Gene3D" id="3.40.50.620">
    <property type="entry name" value="HUPs"/>
    <property type="match status" value="1"/>
</dbReference>
<accession>A0A0A5G2D6</accession>
<evidence type="ECO:0000256" key="2">
    <source>
        <dbReference type="PIRNR" id="PIRNR006276"/>
    </source>
</evidence>
<dbReference type="InterPro" id="IPR006015">
    <property type="entry name" value="Universal_stress_UspA"/>
</dbReference>
<dbReference type="CDD" id="cd00293">
    <property type="entry name" value="USP-like"/>
    <property type="match status" value="1"/>
</dbReference>
<comment type="subcellular location">
    <subcellularLocation>
        <location evidence="2">Cytoplasm</location>
    </subcellularLocation>
</comment>
<dbReference type="STRING" id="1385512.N784_09740"/>
<sequence>MYKHILLAADGSKHAETAAKHAAYLAKGDSNAKVTVVYVVDAVSSKHDVISSGGNGAYLEAVRHERIRPIEQILEEEGVTFEYKLLKGEPGPTINRFAKEEEMDVIVIGSRGLNAIQEMVLGSVSHKVSHGAPCPVMIVK</sequence>
<dbReference type="EMBL" id="AVPG01000024">
    <property type="protein sequence ID" value="KGX85313.1"/>
    <property type="molecule type" value="Genomic_DNA"/>
</dbReference>
<evidence type="ECO:0000256" key="1">
    <source>
        <dbReference type="ARBA" id="ARBA00008791"/>
    </source>
</evidence>
<dbReference type="InterPro" id="IPR014729">
    <property type="entry name" value="Rossmann-like_a/b/a_fold"/>
</dbReference>
<evidence type="ECO:0000313" key="5">
    <source>
        <dbReference type="Proteomes" id="UP000030401"/>
    </source>
</evidence>
<comment type="caution">
    <text evidence="4">The sequence shown here is derived from an EMBL/GenBank/DDBJ whole genome shotgun (WGS) entry which is preliminary data.</text>
</comment>
<dbReference type="SUPFAM" id="SSF52402">
    <property type="entry name" value="Adenine nucleotide alpha hydrolases-like"/>
    <property type="match status" value="1"/>
</dbReference>
<dbReference type="InterPro" id="IPR006016">
    <property type="entry name" value="UspA"/>
</dbReference>
<dbReference type="AlphaFoldDB" id="A0A0A5G2D6"/>
<feature type="domain" description="UspA" evidence="3">
    <location>
        <begin position="1"/>
        <end position="140"/>
    </location>
</feature>
<dbReference type="Pfam" id="PF00582">
    <property type="entry name" value="Usp"/>
    <property type="match status" value="1"/>
</dbReference>
<dbReference type="RefSeq" id="WP_036835658.1">
    <property type="nucleotide sequence ID" value="NZ_AVPG01000024.1"/>
</dbReference>
<reference evidence="4 5" key="1">
    <citation type="submission" date="2013-08" db="EMBL/GenBank/DDBJ databases">
        <authorList>
            <person name="Huang J."/>
            <person name="Wang G."/>
        </authorList>
    </citation>
    <scope>NUCLEOTIDE SEQUENCE [LARGE SCALE GENOMIC DNA]</scope>
    <source>
        <strain evidence="4 5">JSM 072002</strain>
    </source>
</reference>
<dbReference type="OrthoDB" id="9777884at2"/>
<dbReference type="Proteomes" id="UP000030401">
    <property type="component" value="Unassembled WGS sequence"/>
</dbReference>
<keyword evidence="5" id="KW-1185">Reference proteome</keyword>
<protein>
    <recommendedName>
        <fullName evidence="2">Universal stress protein</fullName>
    </recommendedName>
</protein>
<proteinExistence type="inferred from homology"/>
<gene>
    <name evidence="4" type="ORF">N784_09740</name>
</gene>
<evidence type="ECO:0000313" key="4">
    <source>
        <dbReference type="EMBL" id="KGX85313.1"/>
    </source>
</evidence>
<name>A0A0A5G2D6_9BACI</name>
<dbReference type="eggNOG" id="COG0589">
    <property type="taxonomic scope" value="Bacteria"/>
</dbReference>